<dbReference type="RefSeq" id="WP_202658848.1">
    <property type="nucleotide sequence ID" value="NZ_JAESVP010000003.1"/>
</dbReference>
<dbReference type="PANTHER" id="PTHR44068:SF11">
    <property type="entry name" value="GERANYL DIPHOSPHATE 2-C-METHYLTRANSFERASE"/>
    <property type="match status" value="1"/>
</dbReference>
<dbReference type="SUPFAM" id="SSF53335">
    <property type="entry name" value="S-adenosyl-L-methionine-dependent methyltransferases"/>
    <property type="match status" value="1"/>
</dbReference>
<feature type="domain" description="Methyltransferase type 11" evidence="2">
    <location>
        <begin position="73"/>
        <end position="168"/>
    </location>
</feature>
<keyword evidence="4" id="KW-1185">Reference proteome</keyword>
<dbReference type="AlphaFoldDB" id="A0A8J7SSG1"/>
<accession>A0A8J7SSG1</accession>
<evidence type="ECO:0000313" key="4">
    <source>
        <dbReference type="Proteomes" id="UP000619033"/>
    </source>
</evidence>
<proteinExistence type="predicted"/>
<protein>
    <submittedName>
        <fullName evidence="3">Methyltransferase domain-containing protein</fullName>
    </submittedName>
</protein>
<dbReference type="PANTHER" id="PTHR44068">
    <property type="entry name" value="ZGC:194242"/>
    <property type="match status" value="1"/>
</dbReference>
<organism evidence="3 4">
    <name type="scientific">Fuscibacter oryzae</name>
    <dbReference type="NCBI Taxonomy" id="2803939"/>
    <lineage>
        <taxon>Bacteria</taxon>
        <taxon>Pseudomonadati</taxon>
        <taxon>Pseudomonadota</taxon>
        <taxon>Alphaproteobacteria</taxon>
        <taxon>Rhodobacterales</taxon>
        <taxon>Paracoccaceae</taxon>
        <taxon>Fuscibacter</taxon>
    </lineage>
</organism>
<comment type="caution">
    <text evidence="3">The sequence shown here is derived from an EMBL/GenBank/DDBJ whole genome shotgun (WGS) entry which is preliminary data.</text>
</comment>
<dbReference type="Gene3D" id="3.40.50.150">
    <property type="entry name" value="Vaccinia Virus protein VP39"/>
    <property type="match status" value="1"/>
</dbReference>
<evidence type="ECO:0000256" key="1">
    <source>
        <dbReference type="ARBA" id="ARBA00022679"/>
    </source>
</evidence>
<dbReference type="InterPro" id="IPR013216">
    <property type="entry name" value="Methyltransf_11"/>
</dbReference>
<name>A0A8J7SSG1_9RHOB</name>
<dbReference type="Proteomes" id="UP000619033">
    <property type="component" value="Unassembled WGS sequence"/>
</dbReference>
<reference evidence="3" key="1">
    <citation type="submission" date="2021-01" db="EMBL/GenBank/DDBJ databases">
        <title>Genome seq and assembly of Tabrizicola sp. KVB23.</title>
        <authorList>
            <person name="Chhetri G."/>
        </authorList>
    </citation>
    <scope>NUCLEOTIDE SEQUENCE</scope>
    <source>
        <strain evidence="3">KVB23</strain>
    </source>
</reference>
<dbReference type="InterPro" id="IPR029063">
    <property type="entry name" value="SAM-dependent_MTases_sf"/>
</dbReference>
<evidence type="ECO:0000313" key="3">
    <source>
        <dbReference type="EMBL" id="MBL4927695.1"/>
    </source>
</evidence>
<dbReference type="Pfam" id="PF08241">
    <property type="entry name" value="Methyltransf_11"/>
    <property type="match status" value="1"/>
</dbReference>
<gene>
    <name evidence="3" type="ORF">JI744_06220</name>
</gene>
<sequence>MSNSEAQVISHYADYGGMPLYDRILAALAAQGVAGADVTAEHLKAVDEFHIGGAEATLALLDQLGIGPQTRVLDIGSGIGGPARLIASRYGAQVTGVDLTPDFVETAQRLSAAVGSSTKFMVGSALDLPFDPASFDLATLLHVGMNLPDKSRLFAEAARVLRPGGTFAVYDVMLFGTHPDFPVPWSSGPETSFLATPDTYLGAASAAGFTLRARRDRGEVARAFFAAMQERLAKAGPPGVGLPLIMGPAAPVKVANMIKAVAAGDIAPVEMIFDRR</sequence>
<keyword evidence="3" id="KW-0489">Methyltransferase</keyword>
<dbReference type="InterPro" id="IPR050447">
    <property type="entry name" value="Erg6_SMT_methyltransf"/>
</dbReference>
<dbReference type="GO" id="GO:0008757">
    <property type="term" value="F:S-adenosylmethionine-dependent methyltransferase activity"/>
    <property type="evidence" value="ECO:0007669"/>
    <property type="project" value="InterPro"/>
</dbReference>
<keyword evidence="1" id="KW-0808">Transferase</keyword>
<dbReference type="CDD" id="cd02440">
    <property type="entry name" value="AdoMet_MTases"/>
    <property type="match status" value="1"/>
</dbReference>
<dbReference type="EMBL" id="JAESVP010000003">
    <property type="protein sequence ID" value="MBL4927695.1"/>
    <property type="molecule type" value="Genomic_DNA"/>
</dbReference>
<evidence type="ECO:0000259" key="2">
    <source>
        <dbReference type="Pfam" id="PF08241"/>
    </source>
</evidence>
<dbReference type="GO" id="GO:0032259">
    <property type="term" value="P:methylation"/>
    <property type="evidence" value="ECO:0007669"/>
    <property type="project" value="UniProtKB-KW"/>
</dbReference>